<feature type="chain" id="PRO_5045672094" evidence="2">
    <location>
        <begin position="19"/>
        <end position="344"/>
    </location>
</feature>
<dbReference type="Proteomes" id="UP001151760">
    <property type="component" value="Unassembled WGS sequence"/>
</dbReference>
<organism evidence="3 4">
    <name type="scientific">Tanacetum coccineum</name>
    <dbReference type="NCBI Taxonomy" id="301880"/>
    <lineage>
        <taxon>Eukaryota</taxon>
        <taxon>Viridiplantae</taxon>
        <taxon>Streptophyta</taxon>
        <taxon>Embryophyta</taxon>
        <taxon>Tracheophyta</taxon>
        <taxon>Spermatophyta</taxon>
        <taxon>Magnoliopsida</taxon>
        <taxon>eudicotyledons</taxon>
        <taxon>Gunneridae</taxon>
        <taxon>Pentapetalae</taxon>
        <taxon>asterids</taxon>
        <taxon>campanulids</taxon>
        <taxon>Asterales</taxon>
        <taxon>Asteraceae</taxon>
        <taxon>Asteroideae</taxon>
        <taxon>Anthemideae</taxon>
        <taxon>Anthemidinae</taxon>
        <taxon>Tanacetum</taxon>
    </lineage>
</organism>
<feature type="region of interest" description="Disordered" evidence="1">
    <location>
        <begin position="102"/>
        <end position="157"/>
    </location>
</feature>
<evidence type="ECO:0000256" key="2">
    <source>
        <dbReference type="SAM" id="SignalP"/>
    </source>
</evidence>
<name>A0ABQ5E7N7_9ASTR</name>
<keyword evidence="4" id="KW-1185">Reference proteome</keyword>
<dbReference type="SUPFAM" id="SSF56672">
    <property type="entry name" value="DNA/RNA polymerases"/>
    <property type="match status" value="1"/>
</dbReference>
<evidence type="ECO:0000313" key="3">
    <source>
        <dbReference type="EMBL" id="GJT46879.1"/>
    </source>
</evidence>
<proteinExistence type="predicted"/>
<feature type="compositionally biased region" description="Polar residues" evidence="1">
    <location>
        <begin position="104"/>
        <end position="147"/>
    </location>
</feature>
<evidence type="ECO:0000313" key="4">
    <source>
        <dbReference type="Proteomes" id="UP001151760"/>
    </source>
</evidence>
<dbReference type="InterPro" id="IPR043502">
    <property type="entry name" value="DNA/RNA_pol_sf"/>
</dbReference>
<feature type="signal peptide" evidence="2">
    <location>
        <begin position="1"/>
        <end position="18"/>
    </location>
</feature>
<dbReference type="CDD" id="cd09272">
    <property type="entry name" value="RNase_HI_RT_Ty1"/>
    <property type="match status" value="1"/>
</dbReference>
<keyword evidence="2" id="KW-0732">Signal</keyword>
<evidence type="ECO:0000256" key="1">
    <source>
        <dbReference type="SAM" id="MobiDB-lite"/>
    </source>
</evidence>
<sequence>MVLMFIQFLIFVVTRVLSIKVTSYHFISIYGSPPIDSQHPIPSQTTTQPSTYDSPIPSSTPQAPSSPQQPIDSPSLPPSVTLSLAPATFQEQTPDIFEEEHTPHTFQQHTPNTSDQQHTHSPLVTSQSPGPHATTSQPPQTQSNLQRPTHEKKRNPKCFNKKYVNTASKHPLLQTLESTTALKRVLRYLKGTIHHRLFLNRKLAITLTAFSDSNWDGIKDNGHSTTAYILYLGSNIISWRSARQKSVSRSSTEAEYKALANASAEMMWVQNLLHELGISLHETPTLFCDNTGATYLCANPVYHSCMKHVAHFVLERVSEGSLRVLHISSKDQLVDMLTKPLGRS</sequence>
<dbReference type="PANTHER" id="PTHR11439:SF450">
    <property type="entry name" value="REVERSE TRANSCRIPTASE TY1_COPIA-TYPE DOMAIN-CONTAINING PROTEIN"/>
    <property type="match status" value="1"/>
</dbReference>
<feature type="compositionally biased region" description="Low complexity" evidence="1">
    <location>
        <begin position="37"/>
        <end position="81"/>
    </location>
</feature>
<reference evidence="3" key="1">
    <citation type="journal article" date="2022" name="Int. J. Mol. Sci.">
        <title>Draft Genome of Tanacetum Coccineum: Genomic Comparison of Closely Related Tanacetum-Family Plants.</title>
        <authorList>
            <person name="Yamashiro T."/>
            <person name="Shiraishi A."/>
            <person name="Nakayama K."/>
            <person name="Satake H."/>
        </authorList>
    </citation>
    <scope>NUCLEOTIDE SEQUENCE</scope>
</reference>
<protein>
    <submittedName>
        <fullName evidence="3">Retrovirus-related pol polyprotein from transposon RE2</fullName>
    </submittedName>
</protein>
<feature type="region of interest" description="Disordered" evidence="1">
    <location>
        <begin position="35"/>
        <end position="81"/>
    </location>
</feature>
<accession>A0ABQ5E7N7</accession>
<dbReference type="EMBL" id="BQNB010016021">
    <property type="protein sequence ID" value="GJT46879.1"/>
    <property type="molecule type" value="Genomic_DNA"/>
</dbReference>
<comment type="caution">
    <text evidence="3">The sequence shown here is derived from an EMBL/GenBank/DDBJ whole genome shotgun (WGS) entry which is preliminary data.</text>
</comment>
<reference evidence="3" key="2">
    <citation type="submission" date="2022-01" db="EMBL/GenBank/DDBJ databases">
        <authorList>
            <person name="Yamashiro T."/>
            <person name="Shiraishi A."/>
            <person name="Satake H."/>
            <person name="Nakayama K."/>
        </authorList>
    </citation>
    <scope>NUCLEOTIDE SEQUENCE</scope>
</reference>
<gene>
    <name evidence="3" type="ORF">Tco_0955594</name>
</gene>
<dbReference type="PANTHER" id="PTHR11439">
    <property type="entry name" value="GAG-POL-RELATED RETROTRANSPOSON"/>
    <property type="match status" value="1"/>
</dbReference>